<gene>
    <name evidence="2" type="ORF">LTR82_004853</name>
</gene>
<sequence length="532" mass="56297">MSVTTQQDSKPRSITILSLYVDISPPRPDQHAGGSPILHTNSPLAEDILRVVETVYRVIDRLSNGVTFAEQASVPARLSEAIFRVLRTETCPGEVTKVVVQLEEAPVVEHPPLSTNSHPSVDSSTSAGLRTSIDPHVRAGNEPTGVTRTDGDSLTPPAVTPVETDWWAINGMSSMGPTQFKTALASVQPGVLQGTGGRGVSLLYYGGIVITAEPALKSLELHHAAGRSALKIQVNWSPVNAFGALGLSPERVENMCQMSVKDYAGRGFDTLRKLVDELTASLPEQPHVHLFATIGLSSKSTASMAPYTMWGFAKVSISVSGSSSAKDLPVKFALPRVYGFAFPGRSAKHFVGISLRGWLPHRPDLPGTVDLDVAAATTIKATIDIAGPIFTALGSVALDDRLAGRIADALLHAESLFPHGIRPEGVDVRIGTAEGAKLNTGTASVSVASVTQSRSSNDPPSTSLPAGIDTFDLRAETAPTVTRSYQEEAEDANDATELPGEAVSQRETPPSGEWKEVIVPAGFKVHIPPILS</sequence>
<accession>A0AAN6JCB1</accession>
<feature type="region of interest" description="Disordered" evidence="1">
    <location>
        <begin position="110"/>
        <end position="158"/>
    </location>
</feature>
<feature type="region of interest" description="Disordered" evidence="1">
    <location>
        <begin position="449"/>
        <end position="468"/>
    </location>
</feature>
<proteinExistence type="predicted"/>
<organism evidence="2 3">
    <name type="scientific">Friedmanniomyces endolithicus</name>
    <dbReference type="NCBI Taxonomy" id="329885"/>
    <lineage>
        <taxon>Eukaryota</taxon>
        <taxon>Fungi</taxon>
        <taxon>Dikarya</taxon>
        <taxon>Ascomycota</taxon>
        <taxon>Pezizomycotina</taxon>
        <taxon>Dothideomycetes</taxon>
        <taxon>Dothideomycetidae</taxon>
        <taxon>Mycosphaerellales</taxon>
        <taxon>Teratosphaeriaceae</taxon>
        <taxon>Friedmanniomyces</taxon>
    </lineage>
</organism>
<feature type="region of interest" description="Disordered" evidence="1">
    <location>
        <begin position="485"/>
        <end position="514"/>
    </location>
</feature>
<evidence type="ECO:0000256" key="1">
    <source>
        <dbReference type="SAM" id="MobiDB-lite"/>
    </source>
</evidence>
<comment type="caution">
    <text evidence="2">The sequence shown here is derived from an EMBL/GenBank/DDBJ whole genome shotgun (WGS) entry which is preliminary data.</text>
</comment>
<evidence type="ECO:0000313" key="3">
    <source>
        <dbReference type="Proteomes" id="UP001168146"/>
    </source>
</evidence>
<dbReference type="EMBL" id="JASUXU010000010">
    <property type="protein sequence ID" value="KAK0324413.1"/>
    <property type="molecule type" value="Genomic_DNA"/>
</dbReference>
<dbReference type="AlphaFoldDB" id="A0AAN6JCB1"/>
<name>A0AAN6JCB1_9PEZI</name>
<dbReference type="Proteomes" id="UP001168146">
    <property type="component" value="Unassembled WGS sequence"/>
</dbReference>
<evidence type="ECO:0000313" key="2">
    <source>
        <dbReference type="EMBL" id="KAK0324413.1"/>
    </source>
</evidence>
<feature type="compositionally biased region" description="Polar residues" evidence="1">
    <location>
        <begin position="113"/>
        <end position="129"/>
    </location>
</feature>
<reference evidence="2" key="1">
    <citation type="submission" date="2021-12" db="EMBL/GenBank/DDBJ databases">
        <title>Black yeast isolated from Biological Soil Crust.</title>
        <authorList>
            <person name="Kurbessoian T."/>
        </authorList>
    </citation>
    <scope>NUCLEOTIDE SEQUENCE</scope>
    <source>
        <strain evidence="2">CCFEE 5208</strain>
    </source>
</reference>
<protein>
    <submittedName>
        <fullName evidence="2">Uncharacterized protein</fullName>
    </submittedName>
</protein>